<keyword evidence="5" id="KW-1185">Reference proteome</keyword>
<evidence type="ECO:0000259" key="3">
    <source>
        <dbReference type="Pfam" id="PF00501"/>
    </source>
</evidence>
<comment type="similarity">
    <text evidence="1">Belongs to the ATP-dependent AMP-binding enzyme family.</text>
</comment>
<evidence type="ECO:0000313" key="5">
    <source>
        <dbReference type="Proteomes" id="UP000198280"/>
    </source>
</evidence>
<dbReference type="GO" id="GO:0006633">
    <property type="term" value="P:fatty acid biosynthetic process"/>
    <property type="evidence" value="ECO:0007669"/>
    <property type="project" value="TreeGrafter"/>
</dbReference>
<dbReference type="AlphaFoldDB" id="A0A239B0L3"/>
<feature type="region of interest" description="Disordered" evidence="2">
    <location>
        <begin position="6"/>
        <end position="25"/>
    </location>
</feature>
<dbReference type="EMBL" id="FZOF01000002">
    <property type="protein sequence ID" value="SNS00753.1"/>
    <property type="molecule type" value="Genomic_DNA"/>
</dbReference>
<dbReference type="Pfam" id="PF00501">
    <property type="entry name" value="AMP-binding"/>
    <property type="match status" value="1"/>
</dbReference>
<gene>
    <name evidence="4" type="ORF">SAMN05216252_102263</name>
</gene>
<dbReference type="GO" id="GO:0005886">
    <property type="term" value="C:plasma membrane"/>
    <property type="evidence" value="ECO:0007669"/>
    <property type="project" value="TreeGrafter"/>
</dbReference>
<dbReference type="Proteomes" id="UP000198280">
    <property type="component" value="Unassembled WGS sequence"/>
</dbReference>
<dbReference type="PANTHER" id="PTHR22754">
    <property type="entry name" value="DISCO-INTERACTING PROTEIN 2 DIP2 -RELATED"/>
    <property type="match status" value="1"/>
</dbReference>
<organism evidence="4 5">
    <name type="scientific">Actinacidiphila glaucinigra</name>
    <dbReference type="NCBI Taxonomy" id="235986"/>
    <lineage>
        <taxon>Bacteria</taxon>
        <taxon>Bacillati</taxon>
        <taxon>Actinomycetota</taxon>
        <taxon>Actinomycetes</taxon>
        <taxon>Kitasatosporales</taxon>
        <taxon>Streptomycetaceae</taxon>
        <taxon>Actinacidiphila</taxon>
    </lineage>
</organism>
<reference evidence="4 5" key="1">
    <citation type="submission" date="2017-06" db="EMBL/GenBank/DDBJ databases">
        <authorList>
            <person name="Kim H.J."/>
            <person name="Triplett B.A."/>
        </authorList>
    </citation>
    <scope>NUCLEOTIDE SEQUENCE [LARGE SCALE GENOMIC DNA]</scope>
    <source>
        <strain evidence="4 5">CGMCC 4.1858</strain>
    </source>
</reference>
<dbReference type="PANTHER" id="PTHR22754:SF32">
    <property type="entry name" value="DISCO-INTERACTING PROTEIN 2"/>
    <property type="match status" value="1"/>
</dbReference>
<dbReference type="SUPFAM" id="SSF56801">
    <property type="entry name" value="Acetyl-CoA synthetase-like"/>
    <property type="match status" value="1"/>
</dbReference>
<accession>A0A239B0L3</accession>
<evidence type="ECO:0000313" key="4">
    <source>
        <dbReference type="EMBL" id="SNS00753.1"/>
    </source>
</evidence>
<evidence type="ECO:0000256" key="2">
    <source>
        <dbReference type="SAM" id="MobiDB-lite"/>
    </source>
</evidence>
<dbReference type="InterPro" id="IPR000873">
    <property type="entry name" value="AMP-dep_synth/lig_dom"/>
</dbReference>
<dbReference type="InterPro" id="IPR042099">
    <property type="entry name" value="ANL_N_sf"/>
</dbReference>
<feature type="domain" description="AMP-dependent synthetase/ligase" evidence="3">
    <location>
        <begin position="34"/>
        <end position="137"/>
    </location>
</feature>
<protein>
    <submittedName>
        <fullName evidence="4">AMP-binding enzyme</fullName>
    </submittedName>
</protein>
<sequence length="246" mass="25374">MCARCVPQAVSGPSRSGGGPAPSVYRLPGPALRRRAVRHPEGRPYEPYDCDFAGLDRRARAVAARLGRLLPPGSRVLLAYQPGADLAGAFYGCLYAGMAAVPLVGGGPDGAGTVAEAVERCRPAAVLTGADAWTALAVDRSRTQVVEADGSRVGGDPVDRLAQEWRPVGVLRTAPGYERYVADGLGGGRMEPALRHGDLADAVGELAVAAGRGTTEDSLGWIASVHGLEDAVWRMLLLAPGGVGSA</sequence>
<dbReference type="Gene3D" id="3.40.50.12780">
    <property type="entry name" value="N-terminal domain of ligase-like"/>
    <property type="match status" value="1"/>
</dbReference>
<proteinExistence type="inferred from homology"/>
<evidence type="ECO:0000256" key="1">
    <source>
        <dbReference type="ARBA" id="ARBA00006432"/>
    </source>
</evidence>
<name>A0A239B0L3_9ACTN</name>
<dbReference type="GO" id="GO:0070566">
    <property type="term" value="F:adenylyltransferase activity"/>
    <property type="evidence" value="ECO:0007669"/>
    <property type="project" value="TreeGrafter"/>
</dbReference>